<dbReference type="Proteomes" id="UP000054166">
    <property type="component" value="Unassembled WGS sequence"/>
</dbReference>
<dbReference type="OrthoDB" id="3043810at2759"/>
<sequence>MACERFLPVVSGGAKSAVNPLPDLGLSNNIIIQKLHFFISSTFPEPCISALKHIPYPHELVGKYHDYFSITIHDRIAEALAMEAVQDQSDKLRDMLHFLVIVNIIHELAHIVCLVLHETHFQTVNIYDYPYTIGIGTDQLILTFPEAGFTAEQEVFGGVIGVIFEDEKDGDQPPFFKIQYDRISHFFLQCEDGMTYCLGEFL</sequence>
<gene>
    <name evidence="1" type="ORF">PILCRDRAFT_2458</name>
</gene>
<reference evidence="1 2" key="1">
    <citation type="submission" date="2014-04" db="EMBL/GenBank/DDBJ databases">
        <authorList>
            <consortium name="DOE Joint Genome Institute"/>
            <person name="Kuo A."/>
            <person name="Tarkka M."/>
            <person name="Buscot F."/>
            <person name="Kohler A."/>
            <person name="Nagy L.G."/>
            <person name="Floudas D."/>
            <person name="Copeland A."/>
            <person name="Barry K.W."/>
            <person name="Cichocki N."/>
            <person name="Veneault-Fourrey C."/>
            <person name="LaButti K."/>
            <person name="Lindquist E.A."/>
            <person name="Lipzen A."/>
            <person name="Lundell T."/>
            <person name="Morin E."/>
            <person name="Murat C."/>
            <person name="Sun H."/>
            <person name="Tunlid A."/>
            <person name="Henrissat B."/>
            <person name="Grigoriev I.V."/>
            <person name="Hibbett D.S."/>
            <person name="Martin F."/>
            <person name="Nordberg H.P."/>
            <person name="Cantor M.N."/>
            <person name="Hua S.X."/>
        </authorList>
    </citation>
    <scope>NUCLEOTIDE SEQUENCE [LARGE SCALE GENOMIC DNA]</scope>
    <source>
        <strain evidence="1 2">F 1598</strain>
    </source>
</reference>
<proteinExistence type="predicted"/>
<dbReference type="HOGENOM" id="CLU_1355088_0_0_1"/>
<dbReference type="EMBL" id="KN832975">
    <property type="protein sequence ID" value="KIM89185.1"/>
    <property type="molecule type" value="Genomic_DNA"/>
</dbReference>
<organism evidence="1 2">
    <name type="scientific">Piloderma croceum (strain F 1598)</name>
    <dbReference type="NCBI Taxonomy" id="765440"/>
    <lineage>
        <taxon>Eukaryota</taxon>
        <taxon>Fungi</taxon>
        <taxon>Dikarya</taxon>
        <taxon>Basidiomycota</taxon>
        <taxon>Agaricomycotina</taxon>
        <taxon>Agaricomycetes</taxon>
        <taxon>Agaricomycetidae</taxon>
        <taxon>Atheliales</taxon>
        <taxon>Atheliaceae</taxon>
        <taxon>Piloderma</taxon>
    </lineage>
</organism>
<reference evidence="2" key="2">
    <citation type="submission" date="2015-01" db="EMBL/GenBank/DDBJ databases">
        <title>Evolutionary Origins and Diversification of the Mycorrhizal Mutualists.</title>
        <authorList>
            <consortium name="DOE Joint Genome Institute"/>
            <consortium name="Mycorrhizal Genomics Consortium"/>
            <person name="Kohler A."/>
            <person name="Kuo A."/>
            <person name="Nagy L.G."/>
            <person name="Floudas D."/>
            <person name="Copeland A."/>
            <person name="Barry K.W."/>
            <person name="Cichocki N."/>
            <person name="Veneault-Fourrey C."/>
            <person name="LaButti K."/>
            <person name="Lindquist E.A."/>
            <person name="Lipzen A."/>
            <person name="Lundell T."/>
            <person name="Morin E."/>
            <person name="Murat C."/>
            <person name="Riley R."/>
            <person name="Ohm R."/>
            <person name="Sun H."/>
            <person name="Tunlid A."/>
            <person name="Henrissat B."/>
            <person name="Grigoriev I.V."/>
            <person name="Hibbett D.S."/>
            <person name="Martin F."/>
        </authorList>
    </citation>
    <scope>NUCLEOTIDE SEQUENCE [LARGE SCALE GENOMIC DNA]</scope>
    <source>
        <strain evidence="2">F 1598</strain>
    </source>
</reference>
<keyword evidence="2" id="KW-1185">Reference proteome</keyword>
<protein>
    <submittedName>
        <fullName evidence="1">Uncharacterized protein</fullName>
    </submittedName>
</protein>
<name>A0A0C3FYB3_PILCF</name>
<dbReference type="AlphaFoldDB" id="A0A0C3FYB3"/>
<evidence type="ECO:0000313" key="2">
    <source>
        <dbReference type="Proteomes" id="UP000054166"/>
    </source>
</evidence>
<evidence type="ECO:0000313" key="1">
    <source>
        <dbReference type="EMBL" id="KIM89185.1"/>
    </source>
</evidence>
<dbReference type="InParanoid" id="A0A0C3FYB3"/>
<accession>A0A0C3FYB3</accession>